<dbReference type="EMBL" id="CP060394">
    <property type="protein sequence ID" value="QNI33835.1"/>
    <property type="molecule type" value="Genomic_DNA"/>
</dbReference>
<feature type="compositionally biased region" description="Polar residues" evidence="1">
    <location>
        <begin position="1"/>
        <end position="15"/>
    </location>
</feature>
<feature type="region of interest" description="Disordered" evidence="1">
    <location>
        <begin position="1"/>
        <end position="30"/>
    </location>
</feature>
<evidence type="ECO:0000313" key="3">
    <source>
        <dbReference type="Proteomes" id="UP000515312"/>
    </source>
</evidence>
<gene>
    <name evidence="2" type="ORF">H7849_07960</name>
</gene>
<proteinExistence type="predicted"/>
<dbReference type="RefSeq" id="WP_186745518.1">
    <property type="nucleotide sequence ID" value="NZ_CP060394.1"/>
</dbReference>
<reference evidence="2 3" key="1">
    <citation type="submission" date="2020-08" db="EMBL/GenBank/DDBJ databases">
        <title>Edaphobacter telluris sp. nov. and Acidobacterium dinghuensis sp. nov., two acidobacteria isolated from forest soil.</title>
        <authorList>
            <person name="Fu J."/>
            <person name="Qiu L."/>
        </authorList>
    </citation>
    <scope>NUCLEOTIDE SEQUENCE [LARGE SCALE GENOMIC DNA]</scope>
    <source>
        <strain evidence="2">4Y35</strain>
    </source>
</reference>
<sequence length="145" mass="15808">MSSSSANPQFTTSRIDANPPHPAHPAINEQPNMPFTLLTNQDGVTYSIRFFNSGTDRSVRVYLMAFVTEYSNPTWSDASLVLPPNFQPPYDHTLSFNKASLNGATNLWIGCWWNDGNDGTYATAADYFGAHPSGGGHHTVPITTG</sequence>
<accession>A0A7G8BMR5</accession>
<dbReference type="AlphaFoldDB" id="A0A7G8BMR5"/>
<dbReference type="KEGG" id="adin:H7849_07960"/>
<name>A0A7G8BMR5_9BACT</name>
<keyword evidence="3" id="KW-1185">Reference proteome</keyword>
<organism evidence="2 3">
    <name type="scientific">Alloacidobacterium dinghuense</name>
    <dbReference type="NCBI Taxonomy" id="2763107"/>
    <lineage>
        <taxon>Bacteria</taxon>
        <taxon>Pseudomonadati</taxon>
        <taxon>Acidobacteriota</taxon>
        <taxon>Terriglobia</taxon>
        <taxon>Terriglobales</taxon>
        <taxon>Acidobacteriaceae</taxon>
        <taxon>Alloacidobacterium</taxon>
    </lineage>
</organism>
<evidence type="ECO:0000256" key="1">
    <source>
        <dbReference type="SAM" id="MobiDB-lite"/>
    </source>
</evidence>
<dbReference type="Proteomes" id="UP000515312">
    <property type="component" value="Chromosome"/>
</dbReference>
<protein>
    <submittedName>
        <fullName evidence="2">Uncharacterized protein</fullName>
    </submittedName>
</protein>
<evidence type="ECO:0000313" key="2">
    <source>
        <dbReference type="EMBL" id="QNI33835.1"/>
    </source>
</evidence>